<dbReference type="AlphaFoldDB" id="A0A8J2ZMZ0"/>
<sequence length="55" mass="6227">MAQLCTAVGKGHQRHIAWFLILRADWPARRAALVAWPQPATLDEHGRQSTRLPRA</sequence>
<reference evidence="1" key="1">
    <citation type="journal article" date="2014" name="Int. J. Syst. Evol. Microbiol.">
        <title>Complete genome sequence of Corynebacterium casei LMG S-19264T (=DSM 44701T), isolated from a smear-ripened cheese.</title>
        <authorList>
            <consortium name="US DOE Joint Genome Institute (JGI-PGF)"/>
            <person name="Walter F."/>
            <person name="Albersmeier A."/>
            <person name="Kalinowski J."/>
            <person name="Ruckert C."/>
        </authorList>
    </citation>
    <scope>NUCLEOTIDE SEQUENCE</scope>
    <source>
        <strain evidence="1">CGMCC 1.15762</strain>
    </source>
</reference>
<protein>
    <submittedName>
        <fullName evidence="1">Uncharacterized protein</fullName>
    </submittedName>
</protein>
<comment type="caution">
    <text evidence="1">The sequence shown here is derived from an EMBL/GenBank/DDBJ whole genome shotgun (WGS) entry which is preliminary data.</text>
</comment>
<dbReference type="RefSeq" id="WP_188791711.1">
    <property type="nucleotide sequence ID" value="NZ_BMJV01000009.1"/>
</dbReference>
<dbReference type="Proteomes" id="UP000617145">
    <property type="component" value="Unassembled WGS sequence"/>
</dbReference>
<keyword evidence="2" id="KW-1185">Reference proteome</keyword>
<evidence type="ECO:0000313" key="1">
    <source>
        <dbReference type="EMBL" id="GGG83246.1"/>
    </source>
</evidence>
<gene>
    <name evidence="1" type="ORF">GCM10011415_36360</name>
</gene>
<evidence type="ECO:0000313" key="2">
    <source>
        <dbReference type="Proteomes" id="UP000617145"/>
    </source>
</evidence>
<name>A0A8J2ZMZ0_9RHOB</name>
<accession>A0A8J2ZMZ0</accession>
<reference evidence="1" key="2">
    <citation type="submission" date="2020-09" db="EMBL/GenBank/DDBJ databases">
        <authorList>
            <person name="Sun Q."/>
            <person name="Zhou Y."/>
        </authorList>
    </citation>
    <scope>NUCLEOTIDE SEQUENCE</scope>
    <source>
        <strain evidence="1">CGMCC 1.15762</strain>
    </source>
</reference>
<organism evidence="1 2">
    <name type="scientific">Salipiger pallidus</name>
    <dbReference type="NCBI Taxonomy" id="1775170"/>
    <lineage>
        <taxon>Bacteria</taxon>
        <taxon>Pseudomonadati</taxon>
        <taxon>Pseudomonadota</taxon>
        <taxon>Alphaproteobacteria</taxon>
        <taxon>Rhodobacterales</taxon>
        <taxon>Roseobacteraceae</taxon>
        <taxon>Salipiger</taxon>
    </lineage>
</organism>
<dbReference type="EMBL" id="BMJV01000009">
    <property type="protein sequence ID" value="GGG83246.1"/>
    <property type="molecule type" value="Genomic_DNA"/>
</dbReference>
<proteinExistence type="predicted"/>